<gene>
    <name evidence="14" type="primary">metF</name>
    <name evidence="14" type="ORF">GCU56_13525</name>
</gene>
<evidence type="ECO:0000256" key="4">
    <source>
        <dbReference type="ARBA" id="ARBA00022605"/>
    </source>
</evidence>
<dbReference type="EMBL" id="JAAGWF010000012">
    <property type="protein sequence ID" value="NEK58886.1"/>
    <property type="molecule type" value="Genomic_DNA"/>
</dbReference>
<dbReference type="Gene3D" id="3.20.20.220">
    <property type="match status" value="1"/>
</dbReference>
<keyword evidence="7 12" id="KW-0560">Oxidoreductase</keyword>
<keyword evidence="15" id="KW-1185">Reference proteome</keyword>
<evidence type="ECO:0000256" key="1">
    <source>
        <dbReference type="ARBA" id="ARBA00001974"/>
    </source>
</evidence>
<keyword evidence="8" id="KW-0520">NAD</keyword>
<dbReference type="InterPro" id="IPR004620">
    <property type="entry name" value="MTHF_reductase_bac"/>
</dbReference>
<dbReference type="PANTHER" id="PTHR45754">
    <property type="entry name" value="METHYLENETETRAHYDROFOLATE REDUCTASE"/>
    <property type="match status" value="1"/>
</dbReference>
<dbReference type="AlphaFoldDB" id="A0A7K3W1X6"/>
<evidence type="ECO:0000256" key="7">
    <source>
        <dbReference type="ARBA" id="ARBA00023002"/>
    </source>
</evidence>
<evidence type="ECO:0000313" key="15">
    <source>
        <dbReference type="Proteomes" id="UP000470246"/>
    </source>
</evidence>
<accession>A0A7K3W1X6</accession>
<evidence type="ECO:0000256" key="3">
    <source>
        <dbReference type="ARBA" id="ARBA00006743"/>
    </source>
</evidence>
<dbReference type="GO" id="GO:0009086">
    <property type="term" value="P:methionine biosynthetic process"/>
    <property type="evidence" value="ECO:0007669"/>
    <property type="project" value="UniProtKB-KW"/>
</dbReference>
<dbReference type="GO" id="GO:0071949">
    <property type="term" value="F:FAD binding"/>
    <property type="evidence" value="ECO:0007669"/>
    <property type="project" value="TreeGrafter"/>
</dbReference>
<comment type="cofactor">
    <cofactor evidence="1 12">
        <name>FAD</name>
        <dbReference type="ChEBI" id="CHEBI:57692"/>
    </cofactor>
</comment>
<dbReference type="UniPathway" id="UPA00193"/>
<dbReference type="GO" id="GO:0035999">
    <property type="term" value="P:tetrahydrofolate interconversion"/>
    <property type="evidence" value="ECO:0007669"/>
    <property type="project" value="UniProtKB-UniPathway"/>
</dbReference>
<dbReference type="Proteomes" id="UP000470246">
    <property type="component" value="Unassembled WGS sequence"/>
</dbReference>
<dbReference type="InterPro" id="IPR003171">
    <property type="entry name" value="Mehydrof_redctse-like"/>
</dbReference>
<keyword evidence="9" id="KW-0486">Methionine biosynthesis</keyword>
<comment type="catalytic activity">
    <reaction evidence="11">
        <text>(6S)-5-methyl-5,6,7,8-tetrahydrofolate + NAD(+) = (6R)-5,10-methylene-5,6,7,8-tetrahydrofolate + NADH + H(+)</text>
        <dbReference type="Rhea" id="RHEA:19821"/>
        <dbReference type="ChEBI" id="CHEBI:15378"/>
        <dbReference type="ChEBI" id="CHEBI:15636"/>
        <dbReference type="ChEBI" id="CHEBI:18608"/>
        <dbReference type="ChEBI" id="CHEBI:57540"/>
        <dbReference type="ChEBI" id="CHEBI:57945"/>
        <dbReference type="EC" id="1.5.1.54"/>
    </reaction>
    <physiologicalReaction direction="right-to-left" evidence="11">
        <dbReference type="Rhea" id="RHEA:19823"/>
    </physiologicalReaction>
</comment>
<evidence type="ECO:0000256" key="6">
    <source>
        <dbReference type="ARBA" id="ARBA00022827"/>
    </source>
</evidence>
<comment type="similarity">
    <text evidence="3 12">Belongs to the methylenetetrahydrofolate reductase family.</text>
</comment>
<dbReference type="EC" id="1.5.1.54" evidence="12"/>
<evidence type="ECO:0000256" key="11">
    <source>
        <dbReference type="ARBA" id="ARBA00048628"/>
    </source>
</evidence>
<comment type="pathway">
    <text evidence="10">Amino-acid biosynthesis; L-methionine biosynthesis via de novo pathway.</text>
</comment>
<name>A0A7K3W1X6_9ACTN</name>
<keyword evidence="6 12" id="KW-0274">FAD</keyword>
<reference evidence="14 15" key="1">
    <citation type="submission" date="2020-02" db="EMBL/GenBank/DDBJ databases">
        <title>Geodermatophilus sabuli CPCC 205279 I12A-02694.</title>
        <authorList>
            <person name="Jiang Z."/>
        </authorList>
    </citation>
    <scope>NUCLEOTIDE SEQUENCE [LARGE SCALE GENOMIC DNA]</scope>
    <source>
        <strain evidence="14 15">I12A-02694</strain>
    </source>
</reference>
<comment type="caution">
    <text evidence="14">The sequence shown here is derived from an EMBL/GenBank/DDBJ whole genome shotgun (WGS) entry which is preliminary data.</text>
</comment>
<comment type="pathway">
    <text evidence="2 12">One-carbon metabolism; tetrahydrofolate interconversion.</text>
</comment>
<evidence type="ECO:0000256" key="9">
    <source>
        <dbReference type="ARBA" id="ARBA00023167"/>
    </source>
</evidence>
<dbReference type="Pfam" id="PF02219">
    <property type="entry name" value="MTHFR"/>
    <property type="match status" value="1"/>
</dbReference>
<dbReference type="SUPFAM" id="SSF51730">
    <property type="entry name" value="FAD-linked oxidoreductase"/>
    <property type="match status" value="1"/>
</dbReference>
<protein>
    <recommendedName>
        <fullName evidence="12">Methylenetetrahydrofolate reductase</fullName>
        <ecNumber evidence="12">1.5.1.54</ecNumber>
    </recommendedName>
</protein>
<feature type="region of interest" description="Disordered" evidence="13">
    <location>
        <begin position="1"/>
        <end position="41"/>
    </location>
</feature>
<dbReference type="InterPro" id="IPR029041">
    <property type="entry name" value="FAD-linked_oxidoreductase-like"/>
</dbReference>
<organism evidence="14 15">
    <name type="scientific">Geodermatophilus sabuli</name>
    <dbReference type="NCBI Taxonomy" id="1564158"/>
    <lineage>
        <taxon>Bacteria</taxon>
        <taxon>Bacillati</taxon>
        <taxon>Actinomycetota</taxon>
        <taxon>Actinomycetes</taxon>
        <taxon>Geodermatophilales</taxon>
        <taxon>Geodermatophilaceae</taxon>
        <taxon>Geodermatophilus</taxon>
    </lineage>
</organism>
<evidence type="ECO:0000256" key="5">
    <source>
        <dbReference type="ARBA" id="ARBA00022630"/>
    </source>
</evidence>
<evidence type="ECO:0000256" key="10">
    <source>
        <dbReference type="ARBA" id="ARBA00034478"/>
    </source>
</evidence>
<dbReference type="GO" id="GO:0005829">
    <property type="term" value="C:cytosol"/>
    <property type="evidence" value="ECO:0007669"/>
    <property type="project" value="InterPro"/>
</dbReference>
<keyword evidence="4" id="KW-0028">Amino-acid biosynthesis</keyword>
<dbReference type="CDD" id="cd00537">
    <property type="entry name" value="MTHFR"/>
    <property type="match status" value="1"/>
</dbReference>
<evidence type="ECO:0000256" key="2">
    <source>
        <dbReference type="ARBA" id="ARBA00004777"/>
    </source>
</evidence>
<evidence type="ECO:0000313" key="14">
    <source>
        <dbReference type="EMBL" id="NEK58886.1"/>
    </source>
</evidence>
<proteinExistence type="inferred from homology"/>
<evidence type="ECO:0000256" key="13">
    <source>
        <dbReference type="SAM" id="MobiDB-lite"/>
    </source>
</evidence>
<keyword evidence="5 12" id="KW-0285">Flavoprotein</keyword>
<dbReference type="GO" id="GO:0106312">
    <property type="term" value="F:methylenetetrahydrofolate reductase (NADH) activity"/>
    <property type="evidence" value="ECO:0007669"/>
    <property type="project" value="UniProtKB-EC"/>
</dbReference>
<evidence type="ECO:0000256" key="12">
    <source>
        <dbReference type="RuleBase" id="RU003862"/>
    </source>
</evidence>
<dbReference type="PANTHER" id="PTHR45754:SF3">
    <property type="entry name" value="METHYLENETETRAHYDROFOLATE REDUCTASE (NADPH)"/>
    <property type="match status" value="1"/>
</dbReference>
<sequence>MSTSRDRNLPSSALAPHHPEGLHSVPATPPDPDRGLRGPAAGRAQSIGNLLAKGPTLSFEFFPPKGPDGEAQLWTALRELEQLAPSFVSVTYGAGGSTRDGTLAVAERIAGETTLTPLVHLTAVEHSTTELRQVIGRLADAGVRNVLALRGDPPGADPQAEWVAHPEGVRYAAELVELIHSVGDFSVGVAAFPEKHPRSADLRSDVDRFVAKCRSGADFAVTQIFFRAEDYLRLRDEVAARGCDVPIIAGVMPVTNARQIARIVQLSGQAFPTELAARFAALDGDRPADQAAVRAFGVEMATELSQTLLDEGAPGLHLITMNRAAATREVCANLLAGPGAATEDVA</sequence>
<evidence type="ECO:0000256" key="8">
    <source>
        <dbReference type="ARBA" id="ARBA00023027"/>
    </source>
</evidence>
<dbReference type="NCBIfam" id="TIGR00676">
    <property type="entry name" value="fadh2"/>
    <property type="match status" value="1"/>
</dbReference>